<keyword evidence="6 12" id="KW-0547">Nucleotide-binding</keyword>
<feature type="domain" description="Protein kinase" evidence="15">
    <location>
        <begin position="113"/>
        <end position="404"/>
    </location>
</feature>
<evidence type="ECO:0000256" key="4">
    <source>
        <dbReference type="ARBA" id="ARBA00022692"/>
    </source>
</evidence>
<dbReference type="InterPro" id="IPR017441">
    <property type="entry name" value="Protein_kinase_ATP_BS"/>
</dbReference>
<keyword evidence="9 14" id="KW-1133">Transmembrane helix</keyword>
<feature type="binding site" evidence="12">
    <location>
        <position position="141"/>
    </location>
    <ligand>
        <name>ATP</name>
        <dbReference type="ChEBI" id="CHEBI:30616"/>
    </ligand>
</feature>
<dbReference type="OrthoDB" id="4062651at2759"/>
<dbReference type="GO" id="GO:0016020">
    <property type="term" value="C:membrane"/>
    <property type="evidence" value="ECO:0007669"/>
    <property type="project" value="UniProtKB-SubCell"/>
</dbReference>
<evidence type="ECO:0000256" key="7">
    <source>
        <dbReference type="ARBA" id="ARBA00022777"/>
    </source>
</evidence>
<organism evidence="16 17">
    <name type="scientific">Zingiber officinale</name>
    <name type="common">Ginger</name>
    <name type="synonym">Amomum zingiber</name>
    <dbReference type="NCBI Taxonomy" id="94328"/>
    <lineage>
        <taxon>Eukaryota</taxon>
        <taxon>Viridiplantae</taxon>
        <taxon>Streptophyta</taxon>
        <taxon>Embryophyta</taxon>
        <taxon>Tracheophyta</taxon>
        <taxon>Spermatophyta</taxon>
        <taxon>Magnoliopsida</taxon>
        <taxon>Liliopsida</taxon>
        <taxon>Zingiberales</taxon>
        <taxon>Zingiberaceae</taxon>
        <taxon>Zingiber</taxon>
    </lineage>
</organism>
<dbReference type="SMART" id="SM00220">
    <property type="entry name" value="S_TKc"/>
    <property type="match status" value="1"/>
</dbReference>
<keyword evidence="7" id="KW-0418">Kinase</keyword>
<evidence type="ECO:0000313" key="17">
    <source>
        <dbReference type="Proteomes" id="UP000734854"/>
    </source>
</evidence>
<keyword evidence="5" id="KW-0732">Signal</keyword>
<dbReference type="Pfam" id="PF07714">
    <property type="entry name" value="PK_Tyr_Ser-Thr"/>
    <property type="match status" value="1"/>
</dbReference>
<keyword evidence="4 14" id="KW-0812">Transmembrane</keyword>
<accession>A0A8J5C3H2</accession>
<evidence type="ECO:0000256" key="6">
    <source>
        <dbReference type="ARBA" id="ARBA00022741"/>
    </source>
</evidence>
<comment type="similarity">
    <text evidence="13">Belongs to the protein kinase superfamily.</text>
</comment>
<keyword evidence="3" id="KW-0808">Transferase</keyword>
<keyword evidence="2 13" id="KW-0723">Serine/threonine-protein kinase</keyword>
<evidence type="ECO:0000256" key="5">
    <source>
        <dbReference type="ARBA" id="ARBA00022729"/>
    </source>
</evidence>
<comment type="subcellular location">
    <subcellularLocation>
        <location evidence="1">Membrane</location>
        <topology evidence="1">Single-pass type I membrane protein</topology>
    </subcellularLocation>
</comment>
<name>A0A8J5C3H2_ZINOF</name>
<evidence type="ECO:0000256" key="12">
    <source>
        <dbReference type="PROSITE-ProRule" id="PRU10141"/>
    </source>
</evidence>
<evidence type="ECO:0000256" key="1">
    <source>
        <dbReference type="ARBA" id="ARBA00004479"/>
    </source>
</evidence>
<protein>
    <recommendedName>
        <fullName evidence="15">Protein kinase domain-containing protein</fullName>
    </recommendedName>
</protein>
<evidence type="ECO:0000256" key="9">
    <source>
        <dbReference type="ARBA" id="ARBA00022989"/>
    </source>
</evidence>
<evidence type="ECO:0000256" key="14">
    <source>
        <dbReference type="SAM" id="Phobius"/>
    </source>
</evidence>
<gene>
    <name evidence="16" type="ORF">ZIOFF_068983</name>
</gene>
<keyword evidence="8 12" id="KW-0067">ATP-binding</keyword>
<keyword evidence="10 14" id="KW-0472">Membrane</keyword>
<evidence type="ECO:0000256" key="10">
    <source>
        <dbReference type="ARBA" id="ARBA00023136"/>
    </source>
</evidence>
<dbReference type="InterPro" id="IPR000719">
    <property type="entry name" value="Prot_kinase_dom"/>
</dbReference>
<evidence type="ECO:0000256" key="13">
    <source>
        <dbReference type="RuleBase" id="RU000304"/>
    </source>
</evidence>
<evidence type="ECO:0000256" key="11">
    <source>
        <dbReference type="ARBA" id="ARBA00023180"/>
    </source>
</evidence>
<dbReference type="GO" id="GO:0004674">
    <property type="term" value="F:protein serine/threonine kinase activity"/>
    <property type="evidence" value="ECO:0007669"/>
    <property type="project" value="UniProtKB-KW"/>
</dbReference>
<dbReference type="InterPro" id="IPR001245">
    <property type="entry name" value="Ser-Thr/Tyr_kinase_cat_dom"/>
</dbReference>
<dbReference type="InterPro" id="IPR045874">
    <property type="entry name" value="LRK10/LRL21-25-like"/>
</dbReference>
<proteinExistence type="inferred from homology"/>
<evidence type="ECO:0000256" key="3">
    <source>
        <dbReference type="ARBA" id="ARBA00022679"/>
    </source>
</evidence>
<sequence length="446" mass="49662">MSTTVWDSPQNDDFSSTASKTFNGFLTAVIVTSVLSIVSFVIVVVLIIRCVNKHGLPVISVNASIPVASSTTPAYHTITNEQIRNTTVENFLNEIAREKPIRFTSQQLALFTGNYATQLGAGGFGSVYKGELPNGVPVAVKVFRGNLDHGVEEQFMAEVGTMGRTYHINLVRLYGFCFDAAVRALVYEYMEKGSLDKYLYDKDRKLNWETLHEVAIGTAMGIRYLHEECQQKIIHYDIKPGNILLDSNFNPKVADFGLAKLMNRVASHVTLTGNRGTPGYMAPEIWMNLPVTHKCDVYSFGMLLFDVVGRKWNRGAATGSGTESLRWFPKFVYQKFEGGALGEIISSCEIEEDNREEAERMCKVALWCVQMNADARPPMSKVVKMLEGEMEIVPVPMNDPFPYLNGAGPEFDVWNEGGTTTGSSLSNYSATTPIMRKYEIEVETRN</sequence>
<comment type="caution">
    <text evidence="16">The sequence shown here is derived from an EMBL/GenBank/DDBJ whole genome shotgun (WGS) entry which is preliminary data.</text>
</comment>
<evidence type="ECO:0000313" key="16">
    <source>
        <dbReference type="EMBL" id="KAG6471540.1"/>
    </source>
</evidence>
<feature type="transmembrane region" description="Helical" evidence="14">
    <location>
        <begin position="25"/>
        <end position="48"/>
    </location>
</feature>
<keyword evidence="11" id="KW-0325">Glycoprotein</keyword>
<dbReference type="EMBL" id="JACMSC010000020">
    <property type="protein sequence ID" value="KAG6471540.1"/>
    <property type="molecule type" value="Genomic_DNA"/>
</dbReference>
<dbReference type="PROSITE" id="PS00107">
    <property type="entry name" value="PROTEIN_KINASE_ATP"/>
    <property type="match status" value="1"/>
</dbReference>
<dbReference type="PROSITE" id="PS50011">
    <property type="entry name" value="PROTEIN_KINASE_DOM"/>
    <property type="match status" value="1"/>
</dbReference>
<dbReference type="GO" id="GO:0005524">
    <property type="term" value="F:ATP binding"/>
    <property type="evidence" value="ECO:0007669"/>
    <property type="project" value="UniProtKB-UniRule"/>
</dbReference>
<reference evidence="16 17" key="1">
    <citation type="submission" date="2020-08" db="EMBL/GenBank/DDBJ databases">
        <title>Plant Genome Project.</title>
        <authorList>
            <person name="Zhang R.-G."/>
        </authorList>
    </citation>
    <scope>NUCLEOTIDE SEQUENCE [LARGE SCALE GENOMIC DNA]</scope>
    <source>
        <tissue evidence="16">Rhizome</tissue>
    </source>
</reference>
<dbReference type="FunFam" id="1.10.510.10:FF:000537">
    <property type="entry name" value="Putative receptor-like protein kinase"/>
    <property type="match status" value="1"/>
</dbReference>
<dbReference type="InterPro" id="IPR008271">
    <property type="entry name" value="Ser/Thr_kinase_AS"/>
</dbReference>
<evidence type="ECO:0000256" key="8">
    <source>
        <dbReference type="ARBA" id="ARBA00022840"/>
    </source>
</evidence>
<dbReference type="PANTHER" id="PTHR27009">
    <property type="entry name" value="RUST RESISTANCE KINASE LR10-RELATED"/>
    <property type="match status" value="1"/>
</dbReference>
<dbReference type="Proteomes" id="UP000734854">
    <property type="component" value="Unassembled WGS sequence"/>
</dbReference>
<keyword evidence="17" id="KW-1185">Reference proteome</keyword>
<evidence type="ECO:0000256" key="2">
    <source>
        <dbReference type="ARBA" id="ARBA00022527"/>
    </source>
</evidence>
<dbReference type="AlphaFoldDB" id="A0A8J5C3H2"/>
<dbReference type="PROSITE" id="PS00108">
    <property type="entry name" value="PROTEIN_KINASE_ST"/>
    <property type="match status" value="1"/>
</dbReference>
<evidence type="ECO:0000259" key="15">
    <source>
        <dbReference type="PROSITE" id="PS50011"/>
    </source>
</evidence>